<reference evidence="1" key="1">
    <citation type="submission" date="2019-08" db="EMBL/GenBank/DDBJ databases">
        <authorList>
            <person name="Kucharzyk K."/>
            <person name="Murdoch R.W."/>
            <person name="Higgins S."/>
            <person name="Loffler F."/>
        </authorList>
    </citation>
    <scope>NUCLEOTIDE SEQUENCE</scope>
</reference>
<organism evidence="1">
    <name type="scientific">bioreactor metagenome</name>
    <dbReference type="NCBI Taxonomy" id="1076179"/>
    <lineage>
        <taxon>unclassified sequences</taxon>
        <taxon>metagenomes</taxon>
        <taxon>ecological metagenomes</taxon>
    </lineage>
</organism>
<evidence type="ECO:0000313" key="1">
    <source>
        <dbReference type="EMBL" id="MPN26923.1"/>
    </source>
</evidence>
<proteinExistence type="predicted"/>
<dbReference type="EMBL" id="VSSQ01076623">
    <property type="protein sequence ID" value="MPN26923.1"/>
    <property type="molecule type" value="Genomic_DNA"/>
</dbReference>
<protein>
    <submittedName>
        <fullName evidence="1">Uncharacterized protein</fullName>
    </submittedName>
</protein>
<name>A0A645GTG7_9ZZZZ</name>
<comment type="caution">
    <text evidence="1">The sequence shown here is derived from an EMBL/GenBank/DDBJ whole genome shotgun (WGS) entry which is preliminary data.</text>
</comment>
<accession>A0A645GTG7</accession>
<dbReference type="AlphaFoldDB" id="A0A645GTG7"/>
<gene>
    <name evidence="1" type="ORF">SDC9_174349</name>
</gene>
<sequence>MSHNKMYRVYDPSRASLYAPDTQPRAWNIVNTFTFNYYTVYTPGVISGISIYNDVAYRALQETVSNYPPTDPIPSNSYWTEY</sequence>